<feature type="transmembrane region" description="Helical" evidence="6">
    <location>
        <begin position="117"/>
        <end position="134"/>
    </location>
</feature>
<dbReference type="Pfam" id="PF06271">
    <property type="entry name" value="RDD"/>
    <property type="match status" value="1"/>
</dbReference>
<keyword evidence="3 6" id="KW-0812">Transmembrane</keyword>
<evidence type="ECO:0000256" key="1">
    <source>
        <dbReference type="ARBA" id="ARBA00004651"/>
    </source>
</evidence>
<comment type="subcellular location">
    <subcellularLocation>
        <location evidence="1">Cell membrane</location>
        <topology evidence="1">Multi-pass membrane protein</topology>
    </subcellularLocation>
</comment>
<dbReference type="PANTHER" id="PTHR36115">
    <property type="entry name" value="PROLINE-RICH ANTIGEN HOMOLOG-RELATED"/>
    <property type="match status" value="1"/>
</dbReference>
<dbReference type="Proteomes" id="UP000321638">
    <property type="component" value="Unassembled WGS sequence"/>
</dbReference>
<dbReference type="GO" id="GO:0005886">
    <property type="term" value="C:plasma membrane"/>
    <property type="evidence" value="ECO:0007669"/>
    <property type="project" value="UniProtKB-SubCell"/>
</dbReference>
<dbReference type="RefSeq" id="WP_147845181.1">
    <property type="nucleotide sequence ID" value="NZ_VDUZ01000002.1"/>
</dbReference>
<evidence type="ECO:0000256" key="6">
    <source>
        <dbReference type="SAM" id="Phobius"/>
    </source>
</evidence>
<protein>
    <submittedName>
        <fullName evidence="8">RDD family protein</fullName>
    </submittedName>
</protein>
<gene>
    <name evidence="8" type="ORF">FHP25_01785</name>
</gene>
<name>A0A5C8PUQ5_9HYPH</name>
<evidence type="ECO:0000256" key="2">
    <source>
        <dbReference type="ARBA" id="ARBA00022475"/>
    </source>
</evidence>
<dbReference type="InterPro" id="IPR010432">
    <property type="entry name" value="RDD"/>
</dbReference>
<proteinExistence type="predicted"/>
<dbReference type="PANTHER" id="PTHR36115:SF6">
    <property type="entry name" value="PROLINE-RICH ANTIGEN HOMOLOG"/>
    <property type="match status" value="1"/>
</dbReference>
<feature type="domain" description="RDD" evidence="7">
    <location>
        <begin position="11"/>
        <end position="149"/>
    </location>
</feature>
<evidence type="ECO:0000256" key="3">
    <source>
        <dbReference type="ARBA" id="ARBA00022692"/>
    </source>
</evidence>
<feature type="transmembrane region" description="Helical" evidence="6">
    <location>
        <begin position="12"/>
        <end position="37"/>
    </location>
</feature>
<keyword evidence="9" id="KW-1185">Reference proteome</keyword>
<evidence type="ECO:0000256" key="4">
    <source>
        <dbReference type="ARBA" id="ARBA00022989"/>
    </source>
</evidence>
<evidence type="ECO:0000259" key="7">
    <source>
        <dbReference type="Pfam" id="PF06271"/>
    </source>
</evidence>
<evidence type="ECO:0000256" key="5">
    <source>
        <dbReference type="ARBA" id="ARBA00023136"/>
    </source>
</evidence>
<accession>A0A5C8PUQ5</accession>
<feature type="transmembrane region" description="Helical" evidence="6">
    <location>
        <begin position="43"/>
        <end position="59"/>
    </location>
</feature>
<reference evidence="8 9" key="1">
    <citation type="submission" date="2019-06" db="EMBL/GenBank/DDBJ databases">
        <title>New taxonomy in bacterial strain CC-CFT640, isolated from vineyard.</title>
        <authorList>
            <person name="Lin S.-Y."/>
            <person name="Tsai C.-F."/>
            <person name="Young C.-C."/>
        </authorList>
    </citation>
    <scope>NUCLEOTIDE SEQUENCE [LARGE SCALE GENOMIC DNA]</scope>
    <source>
        <strain evidence="8 9">CC-CFT640</strain>
    </source>
</reference>
<dbReference type="InterPro" id="IPR051791">
    <property type="entry name" value="Pra-immunoreactive"/>
</dbReference>
<keyword evidence="2" id="KW-1003">Cell membrane</keyword>
<comment type="caution">
    <text evidence="8">The sequence shown here is derived from an EMBL/GenBank/DDBJ whole genome shotgun (WGS) entry which is preliminary data.</text>
</comment>
<keyword evidence="5 6" id="KW-0472">Membrane</keyword>
<evidence type="ECO:0000313" key="8">
    <source>
        <dbReference type="EMBL" id="TXL81824.1"/>
    </source>
</evidence>
<evidence type="ECO:0000313" key="9">
    <source>
        <dbReference type="Proteomes" id="UP000321638"/>
    </source>
</evidence>
<organism evidence="8 9">
    <name type="scientific">Vineibacter terrae</name>
    <dbReference type="NCBI Taxonomy" id="2586908"/>
    <lineage>
        <taxon>Bacteria</taxon>
        <taxon>Pseudomonadati</taxon>
        <taxon>Pseudomonadota</taxon>
        <taxon>Alphaproteobacteria</taxon>
        <taxon>Hyphomicrobiales</taxon>
        <taxon>Vineibacter</taxon>
    </lineage>
</organism>
<dbReference type="EMBL" id="VDUZ01000002">
    <property type="protein sequence ID" value="TXL81824.1"/>
    <property type="molecule type" value="Genomic_DNA"/>
</dbReference>
<dbReference type="OrthoDB" id="9793824at2"/>
<sequence>MAGGRSLSIPAVVWRRLAAGVIDALLLVPPTLLIIWLTGDKGSLTPVAALLVALLDLVYRAGLESSRWRATLGKRWLGLAVGTLAGERLSVERAVVRTLPFWGATLVAVLTPVLGTPLFSLIAWLVAPACLLWLPRTGWRQALHDQWAGARVAMAAAQPTPAESASEPPVAAP</sequence>
<dbReference type="AlphaFoldDB" id="A0A5C8PUQ5"/>
<keyword evidence="4 6" id="KW-1133">Transmembrane helix</keyword>